<dbReference type="InterPro" id="IPR013106">
    <property type="entry name" value="Ig_V-set"/>
</dbReference>
<dbReference type="Pfam" id="PF07686">
    <property type="entry name" value="V-set"/>
    <property type="match status" value="1"/>
</dbReference>
<dbReference type="OrthoDB" id="9835793at2759"/>
<evidence type="ECO:0000256" key="2">
    <source>
        <dbReference type="ARBA" id="ARBA00022729"/>
    </source>
</evidence>
<dbReference type="Proteomes" id="UP000186698">
    <property type="component" value="Chromosome 8L"/>
</dbReference>
<keyword evidence="3 6" id="KW-0472">Membrane</keyword>
<organism evidence="8 9">
    <name type="scientific">Xenopus laevis</name>
    <name type="common">African clawed frog</name>
    <dbReference type="NCBI Taxonomy" id="8355"/>
    <lineage>
        <taxon>Eukaryota</taxon>
        <taxon>Metazoa</taxon>
        <taxon>Chordata</taxon>
        <taxon>Craniata</taxon>
        <taxon>Vertebrata</taxon>
        <taxon>Euteleostomi</taxon>
        <taxon>Amphibia</taxon>
        <taxon>Batrachia</taxon>
        <taxon>Anura</taxon>
        <taxon>Pipoidea</taxon>
        <taxon>Pipidae</taxon>
        <taxon>Xenopodinae</taxon>
        <taxon>Xenopus</taxon>
        <taxon>Xenopus</taxon>
    </lineage>
</organism>
<feature type="region of interest" description="Disordered" evidence="5">
    <location>
        <begin position="1"/>
        <end position="43"/>
    </location>
</feature>
<dbReference type="InterPro" id="IPR003599">
    <property type="entry name" value="Ig_sub"/>
</dbReference>
<accession>A0A8J0TMJ0</accession>
<evidence type="ECO:0000256" key="5">
    <source>
        <dbReference type="SAM" id="MobiDB-lite"/>
    </source>
</evidence>
<comment type="subcellular location">
    <subcellularLocation>
        <location evidence="1">Membrane</location>
    </subcellularLocation>
</comment>
<sequence length="345" mass="39468">MGTRWEKEQGKQAMDTEPGREHKNQESRVRNHRSQRLDQSQELRSERITFTAQLPGVEERNRAKITNEQCNRKEEHGDTIQSKMVDSIIKLGDQLHAKIIDFRGAGGDIPLQVTGRVGETVTLTPRLSLTHPIKEVTWVFYVNGKQIVLATFREQKFIIRVNNNFLNRLEGSNSGTSLQIRELRMEDSGVFTAQIHVNGEMSDISYNLTVYEPVPSPEIKMEKVWITSDWCNFTLHCSAPTKSSALSYSWMYRHKERYQPYTNGTTIHVSLQPESWDEEYLCFIHNPADQKNGSITARQFCNDTSLTEGTADKSCRIKLYIYLPILTALSLSLAALIIVTRTKSV</sequence>
<dbReference type="InterPro" id="IPR036179">
    <property type="entry name" value="Ig-like_dom_sf"/>
</dbReference>
<evidence type="ECO:0000313" key="8">
    <source>
        <dbReference type="Proteomes" id="UP000186698"/>
    </source>
</evidence>
<dbReference type="KEGG" id="xla:108699115"/>
<gene>
    <name evidence="9" type="primary">LOC108699115</name>
</gene>
<feature type="compositionally biased region" description="Basic and acidic residues" evidence="5">
    <location>
        <begin position="17"/>
        <end position="43"/>
    </location>
</feature>
<dbReference type="GO" id="GO:0016020">
    <property type="term" value="C:membrane"/>
    <property type="evidence" value="ECO:0007669"/>
    <property type="project" value="UniProtKB-SubCell"/>
</dbReference>
<dbReference type="PANTHER" id="PTHR12080">
    <property type="entry name" value="SIGNALING LYMPHOCYTIC ACTIVATION MOLECULE"/>
    <property type="match status" value="1"/>
</dbReference>
<evidence type="ECO:0000256" key="6">
    <source>
        <dbReference type="SAM" id="Phobius"/>
    </source>
</evidence>
<evidence type="ECO:0000313" key="9">
    <source>
        <dbReference type="RefSeq" id="XP_018086464.1"/>
    </source>
</evidence>
<dbReference type="RefSeq" id="XP_018086464.1">
    <property type="nucleotide sequence ID" value="XM_018230975.2"/>
</dbReference>
<evidence type="ECO:0000256" key="4">
    <source>
        <dbReference type="ARBA" id="ARBA00023180"/>
    </source>
</evidence>
<keyword evidence="6" id="KW-0812">Transmembrane</keyword>
<dbReference type="PANTHER" id="PTHR12080:SF121">
    <property type="entry name" value="IG-LIKE DOMAIN-CONTAINING PROTEIN-RELATED"/>
    <property type="match status" value="1"/>
</dbReference>
<feature type="transmembrane region" description="Helical" evidence="6">
    <location>
        <begin position="319"/>
        <end position="339"/>
    </location>
</feature>
<dbReference type="InterPro" id="IPR007110">
    <property type="entry name" value="Ig-like_dom"/>
</dbReference>
<name>A0A8J0TMJ0_XENLA</name>
<keyword evidence="2" id="KW-0732">Signal</keyword>
<evidence type="ECO:0000256" key="1">
    <source>
        <dbReference type="ARBA" id="ARBA00004370"/>
    </source>
</evidence>
<dbReference type="GO" id="GO:0006955">
    <property type="term" value="P:immune response"/>
    <property type="evidence" value="ECO:0000318"/>
    <property type="project" value="GO_Central"/>
</dbReference>
<dbReference type="InterPro" id="IPR015631">
    <property type="entry name" value="CD2/SLAM_rcpt"/>
</dbReference>
<keyword evidence="4" id="KW-0325">Glycoprotein</keyword>
<dbReference type="Gene3D" id="2.60.40.10">
    <property type="entry name" value="Immunoglobulins"/>
    <property type="match status" value="2"/>
</dbReference>
<feature type="compositionally biased region" description="Basic and acidic residues" evidence="5">
    <location>
        <begin position="1"/>
        <end position="10"/>
    </location>
</feature>
<keyword evidence="8" id="KW-1185">Reference proteome</keyword>
<reference evidence="9" key="1">
    <citation type="submission" date="2025-08" db="UniProtKB">
        <authorList>
            <consortium name="RefSeq"/>
        </authorList>
    </citation>
    <scope>IDENTIFICATION</scope>
    <source>
        <strain evidence="9">J_2021</strain>
        <tissue evidence="9">Erythrocytes</tissue>
    </source>
</reference>
<dbReference type="SMART" id="SM00409">
    <property type="entry name" value="IG"/>
    <property type="match status" value="1"/>
</dbReference>
<dbReference type="SUPFAM" id="SSF48726">
    <property type="entry name" value="Immunoglobulin"/>
    <property type="match status" value="1"/>
</dbReference>
<dbReference type="AlphaFoldDB" id="A0A8J0TMJ0"/>
<dbReference type="GeneID" id="108699115"/>
<proteinExistence type="predicted"/>
<dbReference type="InterPro" id="IPR013783">
    <property type="entry name" value="Ig-like_fold"/>
</dbReference>
<dbReference type="PROSITE" id="PS50835">
    <property type="entry name" value="IG_LIKE"/>
    <property type="match status" value="1"/>
</dbReference>
<keyword evidence="6" id="KW-1133">Transmembrane helix</keyword>
<feature type="domain" description="Ig-like" evidence="7">
    <location>
        <begin position="217"/>
        <end position="296"/>
    </location>
</feature>
<evidence type="ECO:0000256" key="3">
    <source>
        <dbReference type="ARBA" id="ARBA00023136"/>
    </source>
</evidence>
<evidence type="ECO:0000259" key="7">
    <source>
        <dbReference type="PROSITE" id="PS50835"/>
    </source>
</evidence>
<protein>
    <submittedName>
        <fullName evidence="9">SLAM family member 9</fullName>
    </submittedName>
</protein>